<evidence type="ECO:0000256" key="2">
    <source>
        <dbReference type="SAM" id="Phobius"/>
    </source>
</evidence>
<proteinExistence type="predicted"/>
<keyword evidence="2" id="KW-0812">Transmembrane</keyword>
<comment type="caution">
    <text evidence="4">The sequence shown here is derived from an EMBL/GenBank/DDBJ whole genome shotgun (WGS) entry which is preliminary data.</text>
</comment>
<evidence type="ECO:0000313" key="5">
    <source>
        <dbReference type="Proteomes" id="UP000791440"/>
    </source>
</evidence>
<reference evidence="4" key="2">
    <citation type="submission" date="2020-12" db="EMBL/GenBank/DDBJ databases">
        <authorList>
            <person name="Kanost M."/>
        </authorList>
    </citation>
    <scope>NUCLEOTIDE SEQUENCE</scope>
</reference>
<feature type="domain" description="Major facilitator superfamily (MFS) profile" evidence="3">
    <location>
        <begin position="17"/>
        <end position="102"/>
    </location>
</feature>
<dbReference type="AlphaFoldDB" id="A0A922D3Y3"/>
<evidence type="ECO:0000256" key="1">
    <source>
        <dbReference type="ARBA" id="ARBA00004141"/>
    </source>
</evidence>
<keyword evidence="5" id="KW-1185">Reference proteome</keyword>
<keyword evidence="2" id="KW-1133">Transmembrane helix</keyword>
<dbReference type="GO" id="GO:0016020">
    <property type="term" value="C:membrane"/>
    <property type="evidence" value="ECO:0007669"/>
    <property type="project" value="UniProtKB-SubCell"/>
</dbReference>
<feature type="transmembrane region" description="Helical" evidence="2">
    <location>
        <begin position="20"/>
        <end position="39"/>
    </location>
</feature>
<dbReference type="InterPro" id="IPR020846">
    <property type="entry name" value="MFS_dom"/>
</dbReference>
<sequence>MNIVITKLMFKNGTRINQYLFAVLITIPLLNFGMVQGWLSPMISVLQSSEGPSPDPYTSSDISWMTSVTYITAIIFGAPMGHLTDRYGRKVMTLVTTLSLIV</sequence>
<protein>
    <recommendedName>
        <fullName evidence="3">Major facilitator superfamily (MFS) profile domain-containing protein</fullName>
    </recommendedName>
</protein>
<accession>A0A922D3Y3</accession>
<dbReference type="Proteomes" id="UP000791440">
    <property type="component" value="Unassembled WGS sequence"/>
</dbReference>
<organism evidence="4 5">
    <name type="scientific">Manduca sexta</name>
    <name type="common">Tobacco hawkmoth</name>
    <name type="synonym">Tobacco hornworm</name>
    <dbReference type="NCBI Taxonomy" id="7130"/>
    <lineage>
        <taxon>Eukaryota</taxon>
        <taxon>Metazoa</taxon>
        <taxon>Ecdysozoa</taxon>
        <taxon>Arthropoda</taxon>
        <taxon>Hexapoda</taxon>
        <taxon>Insecta</taxon>
        <taxon>Pterygota</taxon>
        <taxon>Neoptera</taxon>
        <taxon>Endopterygota</taxon>
        <taxon>Lepidoptera</taxon>
        <taxon>Glossata</taxon>
        <taxon>Ditrysia</taxon>
        <taxon>Bombycoidea</taxon>
        <taxon>Sphingidae</taxon>
        <taxon>Sphinginae</taxon>
        <taxon>Sphingini</taxon>
        <taxon>Manduca</taxon>
    </lineage>
</organism>
<dbReference type="EMBL" id="JH669440">
    <property type="protein sequence ID" value="KAG6465273.1"/>
    <property type="molecule type" value="Genomic_DNA"/>
</dbReference>
<dbReference type="PROSITE" id="PS50850">
    <property type="entry name" value="MFS"/>
    <property type="match status" value="1"/>
</dbReference>
<evidence type="ECO:0000313" key="4">
    <source>
        <dbReference type="EMBL" id="KAG6465273.1"/>
    </source>
</evidence>
<comment type="subcellular location">
    <subcellularLocation>
        <location evidence="1">Membrane</location>
        <topology evidence="1">Multi-pass membrane protein</topology>
    </subcellularLocation>
</comment>
<feature type="non-terminal residue" evidence="4">
    <location>
        <position position="102"/>
    </location>
</feature>
<keyword evidence="2" id="KW-0472">Membrane</keyword>
<name>A0A922D3Y3_MANSE</name>
<gene>
    <name evidence="4" type="ORF">O3G_MSEX015040</name>
</gene>
<evidence type="ECO:0000259" key="3">
    <source>
        <dbReference type="PROSITE" id="PS50850"/>
    </source>
</evidence>
<feature type="transmembrane region" description="Helical" evidence="2">
    <location>
        <begin position="62"/>
        <end position="83"/>
    </location>
</feature>
<dbReference type="GO" id="GO:0022857">
    <property type="term" value="F:transmembrane transporter activity"/>
    <property type="evidence" value="ECO:0007669"/>
    <property type="project" value="InterPro"/>
</dbReference>
<reference evidence="4" key="1">
    <citation type="journal article" date="2016" name="Insect Biochem. Mol. Biol.">
        <title>Multifaceted biological insights from a draft genome sequence of the tobacco hornworm moth, Manduca sexta.</title>
        <authorList>
            <person name="Kanost M.R."/>
            <person name="Arrese E.L."/>
            <person name="Cao X."/>
            <person name="Chen Y.R."/>
            <person name="Chellapilla S."/>
            <person name="Goldsmith M.R."/>
            <person name="Grosse-Wilde E."/>
            <person name="Heckel D.G."/>
            <person name="Herndon N."/>
            <person name="Jiang H."/>
            <person name="Papanicolaou A."/>
            <person name="Qu J."/>
            <person name="Soulages J.L."/>
            <person name="Vogel H."/>
            <person name="Walters J."/>
            <person name="Waterhouse R.M."/>
            <person name="Ahn S.J."/>
            <person name="Almeida F.C."/>
            <person name="An C."/>
            <person name="Aqrawi P."/>
            <person name="Bretschneider A."/>
            <person name="Bryant W.B."/>
            <person name="Bucks S."/>
            <person name="Chao H."/>
            <person name="Chevignon G."/>
            <person name="Christen J.M."/>
            <person name="Clarke D.F."/>
            <person name="Dittmer N.T."/>
            <person name="Ferguson L.C.F."/>
            <person name="Garavelou S."/>
            <person name="Gordon K.H.J."/>
            <person name="Gunaratna R.T."/>
            <person name="Han Y."/>
            <person name="Hauser F."/>
            <person name="He Y."/>
            <person name="Heidel-Fischer H."/>
            <person name="Hirsh A."/>
            <person name="Hu Y."/>
            <person name="Jiang H."/>
            <person name="Kalra D."/>
            <person name="Klinner C."/>
            <person name="Konig C."/>
            <person name="Kovar C."/>
            <person name="Kroll A.R."/>
            <person name="Kuwar S.S."/>
            <person name="Lee S.L."/>
            <person name="Lehman R."/>
            <person name="Li K."/>
            <person name="Li Z."/>
            <person name="Liang H."/>
            <person name="Lovelace S."/>
            <person name="Lu Z."/>
            <person name="Mansfield J.H."/>
            <person name="McCulloch K.J."/>
            <person name="Mathew T."/>
            <person name="Morton B."/>
            <person name="Muzny D.M."/>
            <person name="Neunemann D."/>
            <person name="Ongeri F."/>
            <person name="Pauchet Y."/>
            <person name="Pu L.L."/>
            <person name="Pyrousis I."/>
            <person name="Rao X.J."/>
            <person name="Redding A."/>
            <person name="Roesel C."/>
            <person name="Sanchez-Gracia A."/>
            <person name="Schaack S."/>
            <person name="Shukla A."/>
            <person name="Tetreau G."/>
            <person name="Wang Y."/>
            <person name="Xiong G.H."/>
            <person name="Traut W."/>
            <person name="Walsh T.K."/>
            <person name="Worley K.C."/>
            <person name="Wu D."/>
            <person name="Wu W."/>
            <person name="Wu Y.Q."/>
            <person name="Zhang X."/>
            <person name="Zou Z."/>
            <person name="Zucker H."/>
            <person name="Briscoe A.D."/>
            <person name="Burmester T."/>
            <person name="Clem R.J."/>
            <person name="Feyereisen R."/>
            <person name="Grimmelikhuijzen C.J.P."/>
            <person name="Hamodrakas S.J."/>
            <person name="Hansson B.S."/>
            <person name="Huguet E."/>
            <person name="Jermiin L.S."/>
            <person name="Lan Q."/>
            <person name="Lehman H.K."/>
            <person name="Lorenzen M."/>
            <person name="Merzendorfer H."/>
            <person name="Michalopoulos I."/>
            <person name="Morton D.B."/>
            <person name="Muthukrishnan S."/>
            <person name="Oakeshott J.G."/>
            <person name="Palmer W."/>
            <person name="Park Y."/>
            <person name="Passarelli A.L."/>
            <person name="Rozas J."/>
            <person name="Schwartz L.M."/>
            <person name="Smith W."/>
            <person name="Southgate A."/>
            <person name="Vilcinskas A."/>
            <person name="Vogt R."/>
            <person name="Wang P."/>
            <person name="Werren J."/>
            <person name="Yu X.Q."/>
            <person name="Zhou J.J."/>
            <person name="Brown S.J."/>
            <person name="Scherer S.E."/>
            <person name="Richards S."/>
            <person name="Blissard G.W."/>
        </authorList>
    </citation>
    <scope>NUCLEOTIDE SEQUENCE</scope>
</reference>